<evidence type="ECO:0000256" key="1">
    <source>
        <dbReference type="ARBA" id="ARBA00004141"/>
    </source>
</evidence>
<organism evidence="7 8">
    <name type="scientific">Sphingobacterium yanglingense</name>
    <dbReference type="NCBI Taxonomy" id="1437280"/>
    <lineage>
        <taxon>Bacteria</taxon>
        <taxon>Pseudomonadati</taxon>
        <taxon>Bacteroidota</taxon>
        <taxon>Sphingobacteriia</taxon>
        <taxon>Sphingobacteriales</taxon>
        <taxon>Sphingobacteriaceae</taxon>
        <taxon>Sphingobacterium</taxon>
    </lineage>
</organism>
<keyword evidence="4 5" id="KW-0472">Membrane</keyword>
<feature type="domain" description="Methylamine utilisation protein MauE" evidence="6">
    <location>
        <begin position="89"/>
        <end position="155"/>
    </location>
</feature>
<reference evidence="7 8" key="1">
    <citation type="submission" date="2019-03" db="EMBL/GenBank/DDBJ databases">
        <title>Genomic Encyclopedia of Archaeal and Bacterial Type Strains, Phase II (KMG-II): from individual species to whole genera.</title>
        <authorList>
            <person name="Goeker M."/>
        </authorList>
    </citation>
    <scope>NUCLEOTIDE SEQUENCE [LARGE SCALE GENOMIC DNA]</scope>
    <source>
        <strain evidence="7 8">DSM 28353</strain>
    </source>
</reference>
<dbReference type="GO" id="GO:0030416">
    <property type="term" value="P:methylamine metabolic process"/>
    <property type="evidence" value="ECO:0007669"/>
    <property type="project" value="InterPro"/>
</dbReference>
<feature type="transmembrane region" description="Helical" evidence="5">
    <location>
        <begin position="98"/>
        <end position="121"/>
    </location>
</feature>
<proteinExistence type="predicted"/>
<name>A0A4R6W8E2_9SPHI</name>
<evidence type="ECO:0000313" key="7">
    <source>
        <dbReference type="EMBL" id="TDQ75296.1"/>
    </source>
</evidence>
<feature type="domain" description="Methylamine utilisation protein MauE" evidence="6">
    <location>
        <begin position="7"/>
        <end position="70"/>
    </location>
</feature>
<accession>A0A4R6W8E2</accession>
<dbReference type="EMBL" id="SNYV01000017">
    <property type="protein sequence ID" value="TDQ75296.1"/>
    <property type="molecule type" value="Genomic_DNA"/>
</dbReference>
<dbReference type="AlphaFoldDB" id="A0A4R6W8E2"/>
<sequence length="212" mass="24066">MKNTTKHITLYGIRIFLMVFWLYVALDKLWNLSAFHSALIRQPFPDWWADILFLLLPLTELGLAILFIANHPSNPRHSEDPPMGGDVGIWNLSTRLPYILSAAILVIFNIYIALGVAGLYTDRPCGCASILSGLSWGWHLLVNLLLLGLSILGWYLTGPTTPMVAYTRSKRQVILFIQYPISIIVPMYRLILVRTKVFKRRFAPFPASPVLE</sequence>
<keyword evidence="3 5" id="KW-1133">Transmembrane helix</keyword>
<feature type="transmembrane region" description="Helical" evidence="5">
    <location>
        <begin position="176"/>
        <end position="192"/>
    </location>
</feature>
<dbReference type="GO" id="GO:0016020">
    <property type="term" value="C:membrane"/>
    <property type="evidence" value="ECO:0007669"/>
    <property type="project" value="UniProtKB-SubCell"/>
</dbReference>
<keyword evidence="8" id="KW-1185">Reference proteome</keyword>
<evidence type="ECO:0000256" key="5">
    <source>
        <dbReference type="SAM" id="Phobius"/>
    </source>
</evidence>
<evidence type="ECO:0000256" key="2">
    <source>
        <dbReference type="ARBA" id="ARBA00022692"/>
    </source>
</evidence>
<dbReference type="Pfam" id="PF07291">
    <property type="entry name" value="MauE"/>
    <property type="match status" value="2"/>
</dbReference>
<dbReference type="Proteomes" id="UP000295292">
    <property type="component" value="Unassembled WGS sequence"/>
</dbReference>
<evidence type="ECO:0000256" key="4">
    <source>
        <dbReference type="ARBA" id="ARBA00023136"/>
    </source>
</evidence>
<evidence type="ECO:0000256" key="3">
    <source>
        <dbReference type="ARBA" id="ARBA00022989"/>
    </source>
</evidence>
<protein>
    <recommendedName>
        <fullName evidence="6">Methylamine utilisation protein MauE domain-containing protein</fullName>
    </recommendedName>
</protein>
<dbReference type="InterPro" id="IPR009908">
    <property type="entry name" value="Methylamine_util_MauE"/>
</dbReference>
<feature type="transmembrane region" description="Helical" evidence="5">
    <location>
        <begin position="6"/>
        <end position="26"/>
    </location>
</feature>
<comment type="subcellular location">
    <subcellularLocation>
        <location evidence="1">Membrane</location>
        <topology evidence="1">Multi-pass membrane protein</topology>
    </subcellularLocation>
</comment>
<comment type="caution">
    <text evidence="7">The sequence shown here is derived from an EMBL/GenBank/DDBJ whole genome shotgun (WGS) entry which is preliminary data.</text>
</comment>
<feature type="transmembrane region" description="Helical" evidence="5">
    <location>
        <begin position="47"/>
        <end position="69"/>
    </location>
</feature>
<keyword evidence="2 5" id="KW-0812">Transmembrane</keyword>
<dbReference type="RefSeq" id="WP_394347255.1">
    <property type="nucleotide sequence ID" value="NZ_SNYV01000017.1"/>
</dbReference>
<evidence type="ECO:0000259" key="6">
    <source>
        <dbReference type="Pfam" id="PF07291"/>
    </source>
</evidence>
<evidence type="ECO:0000313" key="8">
    <source>
        <dbReference type="Proteomes" id="UP000295292"/>
    </source>
</evidence>
<feature type="transmembrane region" description="Helical" evidence="5">
    <location>
        <begin position="133"/>
        <end position="156"/>
    </location>
</feature>
<gene>
    <name evidence="7" type="ORF">CLV99_3896</name>
</gene>